<evidence type="ECO:0000313" key="3">
    <source>
        <dbReference type="Proteomes" id="UP000230758"/>
    </source>
</evidence>
<dbReference type="Pfam" id="PF00961">
    <property type="entry name" value="LAGLIDADG_1"/>
    <property type="match status" value="1"/>
</dbReference>
<dbReference type="InterPro" id="IPR027434">
    <property type="entry name" value="Homing_endonucl"/>
</dbReference>
<reference evidence="3" key="1">
    <citation type="submission" date="2017-09" db="EMBL/GenBank/DDBJ databases">
        <title>Depth-based differentiation of microbial function through sediment-hosted aquifers and enrichment of novel symbionts in the deep terrestrial subsurface.</title>
        <authorList>
            <person name="Probst A.J."/>
            <person name="Ladd B."/>
            <person name="Jarett J.K."/>
            <person name="Geller-Mcgrath D.E."/>
            <person name="Sieber C.M.K."/>
            <person name="Emerson J.B."/>
            <person name="Anantharaman K."/>
            <person name="Thomas B.C."/>
            <person name="Malmstrom R."/>
            <person name="Stieglmeier M."/>
            <person name="Klingl A."/>
            <person name="Woyke T."/>
            <person name="Ryan C.M."/>
            <person name="Banfield J.F."/>
        </authorList>
    </citation>
    <scope>NUCLEOTIDE SEQUENCE [LARGE SCALE GENOMIC DNA]</scope>
</reference>
<dbReference type="GO" id="GO:0004519">
    <property type="term" value="F:endonuclease activity"/>
    <property type="evidence" value="ECO:0007669"/>
    <property type="project" value="InterPro"/>
</dbReference>
<sequence>MNLSVQQRAYIAGFLDGDGSIYVRAKPNNSYRFDYQIAPSIILFQSEKSEDALRRLHGMINLGYIRKRKDGILELTINKMAEIKEFLLIVEPFSIFKKKQISLMKKILSLKEKVENEKDFQSLLALVDSYRELNYSKKRKKICP</sequence>
<dbReference type="InterPro" id="IPR004860">
    <property type="entry name" value="LAGLIDADG_dom"/>
</dbReference>
<protein>
    <recommendedName>
        <fullName evidence="1">Homing endonuclease LAGLIDADG domain-containing protein</fullName>
    </recommendedName>
</protein>
<evidence type="ECO:0000313" key="2">
    <source>
        <dbReference type="EMBL" id="PJA33130.1"/>
    </source>
</evidence>
<dbReference type="InterPro" id="IPR051289">
    <property type="entry name" value="LAGLIDADG_Endonuclease"/>
</dbReference>
<gene>
    <name evidence="2" type="ORF">CO185_00425</name>
</gene>
<dbReference type="AlphaFoldDB" id="A0A2M7WSZ0"/>
<dbReference type="PANTHER" id="PTHR36181">
    <property type="entry name" value="INTRON-ENCODED ENDONUCLEASE AI3-RELATED"/>
    <property type="match status" value="1"/>
</dbReference>
<dbReference type="PANTHER" id="PTHR36181:SF2">
    <property type="entry name" value="INTRON-ENCODED ENDONUCLEASE AI3-RELATED"/>
    <property type="match status" value="1"/>
</dbReference>
<dbReference type="Gene3D" id="3.10.28.10">
    <property type="entry name" value="Homing endonucleases"/>
    <property type="match status" value="1"/>
</dbReference>
<accession>A0A2M7WSZ0</accession>
<dbReference type="SUPFAM" id="SSF55608">
    <property type="entry name" value="Homing endonucleases"/>
    <property type="match status" value="1"/>
</dbReference>
<feature type="domain" description="Homing endonuclease LAGLIDADG" evidence="1">
    <location>
        <begin position="11"/>
        <end position="103"/>
    </location>
</feature>
<proteinExistence type="predicted"/>
<dbReference type="EMBL" id="PFXF01000008">
    <property type="protein sequence ID" value="PJA33130.1"/>
    <property type="molecule type" value="Genomic_DNA"/>
</dbReference>
<comment type="caution">
    <text evidence="2">The sequence shown here is derived from an EMBL/GenBank/DDBJ whole genome shotgun (WGS) entry which is preliminary data.</text>
</comment>
<name>A0A2M7WSZ0_9BACT</name>
<organism evidence="2 3">
    <name type="scientific">Candidatus Zambryskibacteria bacterium CG_4_9_14_3_um_filter_42_15</name>
    <dbReference type="NCBI Taxonomy" id="1975112"/>
    <lineage>
        <taxon>Bacteria</taxon>
        <taxon>Candidatus Zambryskiibacteriota</taxon>
    </lineage>
</organism>
<dbReference type="Proteomes" id="UP000230758">
    <property type="component" value="Unassembled WGS sequence"/>
</dbReference>
<evidence type="ECO:0000259" key="1">
    <source>
        <dbReference type="Pfam" id="PF00961"/>
    </source>
</evidence>